<evidence type="ECO:0000313" key="2">
    <source>
        <dbReference type="Proteomes" id="UP000054903"/>
    </source>
</evidence>
<reference evidence="1" key="1">
    <citation type="submission" date="2016-01" db="EMBL/GenBank/DDBJ databases">
        <authorList>
            <person name="Peeters C."/>
        </authorList>
    </citation>
    <scope>NUCLEOTIDE SEQUENCE</scope>
    <source>
        <strain evidence="1">LMG 29320</strain>
    </source>
</reference>
<evidence type="ECO:0000313" key="1">
    <source>
        <dbReference type="EMBL" id="SAK42535.1"/>
    </source>
</evidence>
<dbReference type="STRING" id="1777138.AWB77_00463"/>
<protein>
    <submittedName>
        <fullName evidence="1">Uncharacterized protein</fullName>
    </submittedName>
</protein>
<organism evidence="1 2">
    <name type="scientific">Caballeronia fortuita</name>
    <dbReference type="NCBI Taxonomy" id="1777138"/>
    <lineage>
        <taxon>Bacteria</taxon>
        <taxon>Pseudomonadati</taxon>
        <taxon>Pseudomonadota</taxon>
        <taxon>Betaproteobacteria</taxon>
        <taxon>Burkholderiales</taxon>
        <taxon>Burkholderiaceae</taxon>
        <taxon>Caballeronia</taxon>
    </lineage>
</organism>
<dbReference type="Proteomes" id="UP000054903">
    <property type="component" value="Unassembled WGS sequence"/>
</dbReference>
<accession>A0A157ZAH2</accession>
<comment type="caution">
    <text evidence="1">The sequence shown here is derived from an EMBL/GenBank/DDBJ whole genome shotgun (WGS) entry which is preliminary data.</text>
</comment>
<keyword evidence="2" id="KW-1185">Reference proteome</keyword>
<proteinExistence type="predicted"/>
<dbReference type="AlphaFoldDB" id="A0A157ZAH2"/>
<sequence>MQSAAEANGAIHLGPETSLVDASIRALDGKTPPARCLSGLKTLYKSHPLMLSASPTNIAPHGKNCT</sequence>
<dbReference type="EMBL" id="FCNX02000001">
    <property type="protein sequence ID" value="SAK42535.1"/>
    <property type="molecule type" value="Genomic_DNA"/>
</dbReference>
<gene>
    <name evidence="1" type="ORF">AWB77_00463</name>
</gene>
<name>A0A157ZAH2_9BURK</name>